<accession>A0A927FDB8</accession>
<comment type="subunit">
    <text evidence="3">Monomer.</text>
</comment>
<evidence type="ECO:0000256" key="8">
    <source>
        <dbReference type="ARBA" id="ARBA00023136"/>
    </source>
</evidence>
<keyword evidence="10" id="KW-0143">Chaperone</keyword>
<evidence type="ECO:0000313" key="15">
    <source>
        <dbReference type="Proteomes" id="UP000647424"/>
    </source>
</evidence>
<dbReference type="Pfam" id="PF03550">
    <property type="entry name" value="LolB"/>
    <property type="match status" value="1"/>
</dbReference>
<dbReference type="SUPFAM" id="SSF89392">
    <property type="entry name" value="Prokaryotic lipoproteins and lipoprotein localization factors"/>
    <property type="match status" value="1"/>
</dbReference>
<evidence type="ECO:0000256" key="4">
    <source>
        <dbReference type="ARBA" id="ARBA00016202"/>
    </source>
</evidence>
<keyword evidence="12 14" id="KW-0449">Lipoprotein</keyword>
<keyword evidence="15" id="KW-1185">Reference proteome</keyword>
<evidence type="ECO:0000256" key="11">
    <source>
        <dbReference type="ARBA" id="ARBA00023237"/>
    </source>
</evidence>
<evidence type="ECO:0000256" key="6">
    <source>
        <dbReference type="ARBA" id="ARBA00022729"/>
    </source>
</evidence>
<evidence type="ECO:0000256" key="13">
    <source>
        <dbReference type="SAM" id="SignalP"/>
    </source>
</evidence>
<comment type="caution">
    <text evidence="14">The sequence shown here is derived from an EMBL/GenBank/DDBJ whole genome shotgun (WGS) entry which is preliminary data.</text>
</comment>
<protein>
    <recommendedName>
        <fullName evidence="4">Outer-membrane lipoprotein LolB</fullName>
    </recommendedName>
</protein>
<dbReference type="InterPro" id="IPR004565">
    <property type="entry name" value="OM_lipoprot_LolB"/>
</dbReference>
<comment type="subcellular location">
    <subcellularLocation>
        <location evidence="1">Cell outer membrane</location>
        <topology evidence="1">Lipid-anchor</topology>
    </subcellularLocation>
</comment>
<gene>
    <name evidence="14" type="ORF">IC609_01870</name>
</gene>
<keyword evidence="5" id="KW-0813">Transport</keyword>
<sequence length="163" mass="17366">MNSSRRTQLGALLAAALWLSGCATPARQLPPEAAFWAGRIAVQIQSQPAQSLSAAFELQGSATQGELQLLSPIGSTLAQLNWTPENAKLSQGAHQWSGTSLDELTTRLTGTPLPMAALFDWLAGQATAPAGWQVDLSQWAKGRIQAERQSPAPAVQLKLVLER</sequence>
<dbReference type="RefSeq" id="WP_191817753.1">
    <property type="nucleotide sequence ID" value="NZ_JACYFT010000001.1"/>
</dbReference>
<organism evidence="14 15">
    <name type="scientific">Limnohabitans radicicola</name>
    <dbReference type="NCBI Taxonomy" id="2771427"/>
    <lineage>
        <taxon>Bacteria</taxon>
        <taxon>Pseudomonadati</taxon>
        <taxon>Pseudomonadota</taxon>
        <taxon>Betaproteobacteria</taxon>
        <taxon>Burkholderiales</taxon>
        <taxon>Comamonadaceae</taxon>
        <taxon>Limnohabitans</taxon>
    </lineage>
</organism>
<feature type="chain" id="PRO_5037162183" description="Outer-membrane lipoprotein LolB" evidence="13">
    <location>
        <begin position="26"/>
        <end position="163"/>
    </location>
</feature>
<evidence type="ECO:0000256" key="10">
    <source>
        <dbReference type="ARBA" id="ARBA00023186"/>
    </source>
</evidence>
<proteinExistence type="inferred from homology"/>
<keyword evidence="9" id="KW-0564">Palmitate</keyword>
<dbReference type="Proteomes" id="UP000647424">
    <property type="component" value="Unassembled WGS sequence"/>
</dbReference>
<evidence type="ECO:0000313" key="14">
    <source>
        <dbReference type="EMBL" id="MBD8049275.1"/>
    </source>
</evidence>
<reference evidence="14" key="1">
    <citation type="submission" date="2020-09" db="EMBL/GenBank/DDBJ databases">
        <title>Genome seq and assembly of Limnohabitants sp.</title>
        <authorList>
            <person name="Chhetri G."/>
        </authorList>
    </citation>
    <scope>NUCLEOTIDE SEQUENCE</scope>
    <source>
        <strain evidence="14">JUR4</strain>
    </source>
</reference>
<evidence type="ECO:0000256" key="3">
    <source>
        <dbReference type="ARBA" id="ARBA00011245"/>
    </source>
</evidence>
<keyword evidence="8" id="KW-0472">Membrane</keyword>
<keyword evidence="7" id="KW-0653">Protein transport</keyword>
<evidence type="ECO:0000256" key="2">
    <source>
        <dbReference type="ARBA" id="ARBA00009696"/>
    </source>
</evidence>
<evidence type="ECO:0000256" key="5">
    <source>
        <dbReference type="ARBA" id="ARBA00022448"/>
    </source>
</evidence>
<keyword evidence="11" id="KW-0998">Cell outer membrane</keyword>
<keyword evidence="6 13" id="KW-0732">Signal</keyword>
<dbReference type="GO" id="GO:0009279">
    <property type="term" value="C:cell outer membrane"/>
    <property type="evidence" value="ECO:0007669"/>
    <property type="project" value="UniProtKB-SubCell"/>
</dbReference>
<evidence type="ECO:0000256" key="1">
    <source>
        <dbReference type="ARBA" id="ARBA00004459"/>
    </source>
</evidence>
<feature type="signal peptide" evidence="13">
    <location>
        <begin position="1"/>
        <end position="25"/>
    </location>
</feature>
<evidence type="ECO:0000256" key="7">
    <source>
        <dbReference type="ARBA" id="ARBA00022927"/>
    </source>
</evidence>
<dbReference type="EMBL" id="JACYFT010000001">
    <property type="protein sequence ID" value="MBD8049275.1"/>
    <property type="molecule type" value="Genomic_DNA"/>
</dbReference>
<comment type="similarity">
    <text evidence="2">Belongs to the LolB family.</text>
</comment>
<dbReference type="GO" id="GO:0015031">
    <property type="term" value="P:protein transport"/>
    <property type="evidence" value="ECO:0007669"/>
    <property type="project" value="UniProtKB-KW"/>
</dbReference>
<dbReference type="InterPro" id="IPR029046">
    <property type="entry name" value="LolA/LolB/LppX"/>
</dbReference>
<dbReference type="AlphaFoldDB" id="A0A927FDB8"/>
<dbReference type="Gene3D" id="2.50.20.10">
    <property type="entry name" value="Lipoprotein localisation LolA/LolB/LppX"/>
    <property type="match status" value="1"/>
</dbReference>
<dbReference type="PROSITE" id="PS51257">
    <property type="entry name" value="PROKAR_LIPOPROTEIN"/>
    <property type="match status" value="1"/>
</dbReference>
<evidence type="ECO:0000256" key="12">
    <source>
        <dbReference type="ARBA" id="ARBA00023288"/>
    </source>
</evidence>
<name>A0A927FDB8_9BURK</name>
<evidence type="ECO:0000256" key="9">
    <source>
        <dbReference type="ARBA" id="ARBA00023139"/>
    </source>
</evidence>